<comment type="caution">
    <text evidence="11">The sequence shown here is derived from an EMBL/GenBank/DDBJ whole genome shotgun (WGS) entry which is preliminary data.</text>
</comment>
<dbReference type="AlphaFoldDB" id="A0A8S2FEC0"/>
<evidence type="ECO:0000256" key="2">
    <source>
        <dbReference type="ARBA" id="ARBA00008307"/>
    </source>
</evidence>
<keyword evidence="5" id="KW-0479">Metal-binding</keyword>
<feature type="domain" description="Mab-21-like nucleotidyltransferase" evidence="9">
    <location>
        <begin position="123"/>
        <end position="242"/>
    </location>
</feature>
<organism evidence="11 13">
    <name type="scientific">Didymodactylos carnosus</name>
    <dbReference type="NCBI Taxonomy" id="1234261"/>
    <lineage>
        <taxon>Eukaryota</taxon>
        <taxon>Metazoa</taxon>
        <taxon>Spiralia</taxon>
        <taxon>Gnathifera</taxon>
        <taxon>Rotifera</taxon>
        <taxon>Eurotatoria</taxon>
        <taxon>Bdelloidea</taxon>
        <taxon>Philodinida</taxon>
        <taxon>Philodinidae</taxon>
        <taxon>Didymodactylos</taxon>
    </lineage>
</organism>
<dbReference type="EMBL" id="CAJOBA010050730">
    <property type="protein sequence ID" value="CAF4237525.1"/>
    <property type="molecule type" value="Genomic_DNA"/>
</dbReference>
<name>A0A8S2FEC0_9BILA</name>
<dbReference type="Pfam" id="PF20266">
    <property type="entry name" value="Mab-21_C"/>
    <property type="match status" value="1"/>
</dbReference>
<dbReference type="InterPro" id="IPR024810">
    <property type="entry name" value="MAB21L/cGLR"/>
</dbReference>
<protein>
    <submittedName>
        <fullName evidence="11">Uncharacterized protein</fullName>
    </submittedName>
</protein>
<keyword evidence="4" id="KW-0548">Nucleotidyltransferase</keyword>
<evidence type="ECO:0000313" key="11">
    <source>
        <dbReference type="EMBL" id="CAF1441191.1"/>
    </source>
</evidence>
<keyword evidence="3" id="KW-0808">Transferase</keyword>
<evidence type="ECO:0000313" key="13">
    <source>
        <dbReference type="Proteomes" id="UP000677228"/>
    </source>
</evidence>
<dbReference type="Pfam" id="PF03281">
    <property type="entry name" value="Mab-21"/>
    <property type="match status" value="1"/>
</dbReference>
<dbReference type="InterPro" id="IPR046906">
    <property type="entry name" value="Mab-21_HhH/H2TH-like"/>
</dbReference>
<dbReference type="PANTHER" id="PTHR10656">
    <property type="entry name" value="CELL FATE DETERMINING PROTEIN MAB21-RELATED"/>
    <property type="match status" value="1"/>
</dbReference>
<evidence type="ECO:0000256" key="7">
    <source>
        <dbReference type="ARBA" id="ARBA00022840"/>
    </source>
</evidence>
<dbReference type="InterPro" id="IPR046903">
    <property type="entry name" value="Mab-21-like_nuc_Trfase"/>
</dbReference>
<evidence type="ECO:0000256" key="6">
    <source>
        <dbReference type="ARBA" id="ARBA00022741"/>
    </source>
</evidence>
<evidence type="ECO:0000256" key="8">
    <source>
        <dbReference type="ARBA" id="ARBA00022842"/>
    </source>
</evidence>
<dbReference type="PANTHER" id="PTHR10656:SF42">
    <property type="entry name" value="CYCLIC GMP-AMP SYNTHASE-LIKE PROTEIN-RELATED"/>
    <property type="match status" value="1"/>
</dbReference>
<keyword evidence="6" id="KW-0547">Nucleotide-binding</keyword>
<dbReference type="Proteomes" id="UP000677228">
    <property type="component" value="Unassembled WGS sequence"/>
</dbReference>
<evidence type="ECO:0000256" key="5">
    <source>
        <dbReference type="ARBA" id="ARBA00022723"/>
    </source>
</evidence>
<accession>A0A8S2FEC0</accession>
<comment type="similarity">
    <text evidence="2">Belongs to the mab-21 family.</text>
</comment>
<evidence type="ECO:0000256" key="3">
    <source>
        <dbReference type="ARBA" id="ARBA00022679"/>
    </source>
</evidence>
<dbReference type="Proteomes" id="UP000682733">
    <property type="component" value="Unassembled WGS sequence"/>
</dbReference>
<dbReference type="EMBL" id="CAJNOK010028921">
    <property type="protein sequence ID" value="CAF1441191.1"/>
    <property type="molecule type" value="Genomic_DNA"/>
</dbReference>
<evidence type="ECO:0000259" key="10">
    <source>
        <dbReference type="Pfam" id="PF20266"/>
    </source>
</evidence>
<proteinExistence type="inferred from homology"/>
<evidence type="ECO:0000256" key="4">
    <source>
        <dbReference type="ARBA" id="ARBA00022695"/>
    </source>
</evidence>
<gene>
    <name evidence="11" type="ORF">OVA965_LOCUS34450</name>
    <name evidence="12" type="ORF">TMI583_LOCUS35370</name>
</gene>
<dbReference type="GO" id="GO:0016779">
    <property type="term" value="F:nucleotidyltransferase activity"/>
    <property type="evidence" value="ECO:0007669"/>
    <property type="project" value="UniProtKB-KW"/>
</dbReference>
<evidence type="ECO:0000256" key="1">
    <source>
        <dbReference type="ARBA" id="ARBA00001946"/>
    </source>
</evidence>
<sequence length="574" mass="67396">MFENLVEMLHFYACVTRRSLCVIRNIYDGNSGGWLFEITKKFTESLLKYPNLTIIRCGSFEEELCIPLVIIGNNRESTLTVDVDHLIVDKNYLVVRNMKDIFQNNQQVLTFKPAAHDGYVHVFNEQLVRLKNIQFMQEQMEKYKLKIDVVPINKNNRTGPSFTARSDYDISFHISSDQVFALECKAWPESAQNWIERISKNGWPSYALKEKIKANGCHLVPTGYDEDEWRISFTCAELELLNTISKKHKMTYGLLKFLIKYLCCINDITVFKSYQLKTLFLRYCEGMDNEKETCLTTTKDSILDLLKFAIPFYEKKTIPNYFIPTCNILHEKSHSELDSLCSVLKSLSNKIDYILCQYLEETYYFLIIFDIGLIELYFSNKTDDSKLSLFLKYNFIMFAIYGILDEEPKRVSGVQPRDTSIDPKHYITLALKKDQTYLDKTNLDANDILKMLEIQLNADQSLLSKYELSGIIAAVWNCAFTGKSSSDRLSQMFYDCILWSSRMHEFHCSIISKYVEQNIQYDQKWISSEKINSYNYRRLILKINIFRFFFDTLLRIEAEYLLAYDIEMAFYAYQ</sequence>
<dbReference type="Gene3D" id="1.10.1410.40">
    <property type="match status" value="1"/>
</dbReference>
<evidence type="ECO:0000259" key="9">
    <source>
        <dbReference type="Pfam" id="PF03281"/>
    </source>
</evidence>
<comment type="cofactor">
    <cofactor evidence="1">
        <name>Mg(2+)</name>
        <dbReference type="ChEBI" id="CHEBI:18420"/>
    </cofactor>
</comment>
<feature type="domain" description="Mab-21-like HhH/H2TH-like" evidence="10">
    <location>
        <begin position="265"/>
        <end position="342"/>
    </location>
</feature>
<dbReference type="GO" id="GO:0005524">
    <property type="term" value="F:ATP binding"/>
    <property type="evidence" value="ECO:0007669"/>
    <property type="project" value="UniProtKB-KW"/>
</dbReference>
<dbReference type="GO" id="GO:0046872">
    <property type="term" value="F:metal ion binding"/>
    <property type="evidence" value="ECO:0007669"/>
    <property type="project" value="UniProtKB-KW"/>
</dbReference>
<evidence type="ECO:0000313" key="12">
    <source>
        <dbReference type="EMBL" id="CAF4237525.1"/>
    </source>
</evidence>
<reference evidence="11" key="1">
    <citation type="submission" date="2021-02" db="EMBL/GenBank/DDBJ databases">
        <authorList>
            <person name="Nowell W R."/>
        </authorList>
    </citation>
    <scope>NUCLEOTIDE SEQUENCE</scope>
</reference>
<feature type="non-terminal residue" evidence="11">
    <location>
        <position position="1"/>
    </location>
</feature>
<keyword evidence="8" id="KW-0460">Magnesium</keyword>
<dbReference type="SMART" id="SM01265">
    <property type="entry name" value="Mab-21"/>
    <property type="match status" value="1"/>
</dbReference>
<keyword evidence="7" id="KW-0067">ATP-binding</keyword>